<gene>
    <name evidence="5" type="ORF">LJD74_08645</name>
</gene>
<dbReference type="EMBL" id="JAJDKQ010000016">
    <property type="protein sequence ID" value="MCB8562061.1"/>
    <property type="molecule type" value="Genomic_DNA"/>
</dbReference>
<keyword evidence="2" id="KW-0233">DNA recombination</keyword>
<dbReference type="InterPro" id="IPR011010">
    <property type="entry name" value="DNA_brk_join_enz"/>
</dbReference>
<protein>
    <recommendedName>
        <fullName evidence="4">Tyr recombinase domain-containing protein</fullName>
    </recommendedName>
</protein>
<dbReference type="Gene3D" id="1.10.443.10">
    <property type="entry name" value="Intergrase catalytic core"/>
    <property type="match status" value="1"/>
</dbReference>
<evidence type="ECO:0000256" key="3">
    <source>
        <dbReference type="SAM" id="MobiDB-lite"/>
    </source>
</evidence>
<dbReference type="PROSITE" id="PS51898">
    <property type="entry name" value="TYR_RECOMBINASE"/>
    <property type="match status" value="1"/>
</dbReference>
<name>A0AAW4VES4_9FIRM</name>
<dbReference type="Gene3D" id="1.10.150.130">
    <property type="match status" value="1"/>
</dbReference>
<organism evidence="5 6">
    <name type="scientific">Faecalibacillus intestinalis</name>
    <dbReference type="NCBI Taxonomy" id="1982626"/>
    <lineage>
        <taxon>Bacteria</taxon>
        <taxon>Bacillati</taxon>
        <taxon>Bacillota</taxon>
        <taxon>Erysipelotrichia</taxon>
        <taxon>Erysipelotrichales</taxon>
        <taxon>Coprobacillaceae</taxon>
        <taxon>Faecalibacillus</taxon>
    </lineage>
</organism>
<sequence length="376" mass="44285">MARKTTYKRRPNNSGTVVKLSGKRRKPYCARILSNDRDLITGRKKQVAIGTFETELEALNALSLYHMTSNREITKNEAKELNNDLYNKIQAKRDNIPTFKEIFDILNEEEFSLLSKSAKAGYNSWIKHFKQIYDRKINDIDLQDLQFIFDNDKCGTGTKNHMKVLCIKIFKYAVIHQYINRDDDYTEFINCGKNEESKKHYAFSYDEIKRLKEENTDMAKIILIYIFSGLRANELLNINRKDIHIDETCNDDGIERKVSYFFTGLKTDAGRNRVIPIHDFIKPFVIELLLKKRKRIIDNTYSIFKDASFNPYMKELNMNHTMHDTRVTFTTLCQLNNVDVFSRKRILGHKMKDITFDTYTDTIINKLFVEINKIKV</sequence>
<dbReference type="RefSeq" id="WP_227408531.1">
    <property type="nucleotide sequence ID" value="NZ_JAJDKQ010000016.1"/>
</dbReference>
<feature type="domain" description="Tyr recombinase" evidence="4">
    <location>
        <begin position="198"/>
        <end position="372"/>
    </location>
</feature>
<dbReference type="InterPro" id="IPR002104">
    <property type="entry name" value="Integrase_catalytic"/>
</dbReference>
<feature type="region of interest" description="Disordered" evidence="3">
    <location>
        <begin position="1"/>
        <end position="20"/>
    </location>
</feature>
<proteinExistence type="predicted"/>
<dbReference type="GO" id="GO:0003677">
    <property type="term" value="F:DNA binding"/>
    <property type="evidence" value="ECO:0007669"/>
    <property type="project" value="UniProtKB-KW"/>
</dbReference>
<reference evidence="5" key="1">
    <citation type="submission" date="2021-10" db="EMBL/GenBank/DDBJ databases">
        <title>Collection of gut derived symbiotic bacterial strains cultured from healthy donors.</title>
        <authorList>
            <person name="Lin H."/>
            <person name="Littmann E."/>
            <person name="Kohout C."/>
            <person name="Pamer E.G."/>
        </authorList>
    </citation>
    <scope>NUCLEOTIDE SEQUENCE</scope>
    <source>
        <strain evidence="5">DFI.5.2</strain>
    </source>
</reference>
<evidence type="ECO:0000256" key="2">
    <source>
        <dbReference type="ARBA" id="ARBA00023172"/>
    </source>
</evidence>
<dbReference type="InterPro" id="IPR010998">
    <property type="entry name" value="Integrase_recombinase_N"/>
</dbReference>
<evidence type="ECO:0000313" key="6">
    <source>
        <dbReference type="Proteomes" id="UP001197827"/>
    </source>
</evidence>
<dbReference type="GO" id="GO:0015074">
    <property type="term" value="P:DNA integration"/>
    <property type="evidence" value="ECO:0007669"/>
    <property type="project" value="InterPro"/>
</dbReference>
<evidence type="ECO:0000313" key="5">
    <source>
        <dbReference type="EMBL" id="MCB8562061.1"/>
    </source>
</evidence>
<dbReference type="AlphaFoldDB" id="A0AAW4VES4"/>
<evidence type="ECO:0000256" key="1">
    <source>
        <dbReference type="ARBA" id="ARBA00023125"/>
    </source>
</evidence>
<comment type="caution">
    <text evidence="5">The sequence shown here is derived from an EMBL/GenBank/DDBJ whole genome shotgun (WGS) entry which is preliminary data.</text>
</comment>
<feature type="compositionally biased region" description="Basic residues" evidence="3">
    <location>
        <begin position="1"/>
        <end position="11"/>
    </location>
</feature>
<dbReference type="GO" id="GO:0006310">
    <property type="term" value="P:DNA recombination"/>
    <property type="evidence" value="ECO:0007669"/>
    <property type="project" value="UniProtKB-KW"/>
</dbReference>
<dbReference type="Proteomes" id="UP001197827">
    <property type="component" value="Unassembled WGS sequence"/>
</dbReference>
<keyword evidence="1" id="KW-0238">DNA-binding</keyword>
<dbReference type="SUPFAM" id="SSF56349">
    <property type="entry name" value="DNA breaking-rejoining enzymes"/>
    <property type="match status" value="1"/>
</dbReference>
<evidence type="ECO:0000259" key="4">
    <source>
        <dbReference type="PROSITE" id="PS51898"/>
    </source>
</evidence>
<accession>A0AAW4VES4</accession>
<dbReference type="InterPro" id="IPR013762">
    <property type="entry name" value="Integrase-like_cat_sf"/>
</dbReference>